<keyword evidence="8" id="KW-1185">Reference proteome</keyword>
<sequence>MGMSNLLEILRQQVDSNLPDLNTNDSPASLQVEAKHLLAVAKVLYTHPDLYFDSLSCITGIDNGPTLGTMEVAYNLYSIPYHQSLMLKVVVPRSVEAMPVVPSLTGIWRTADWHEREAYDLLGIYFEGHPDLRRILMPADWVGHPLRKDYQDPSTYRGITVK</sequence>
<dbReference type="InterPro" id="IPR020396">
    <property type="entry name" value="NADH_UbQ_OxRdtase_CS"/>
</dbReference>
<comment type="subcellular location">
    <subcellularLocation>
        <location evidence="3">Cell membrane</location>
        <topology evidence="3">Peripheral membrane protein</topology>
        <orientation evidence="3">Cytoplasmic side</orientation>
    </subcellularLocation>
</comment>
<feature type="domain" description="NADH:ubiquinone oxidoreductase 30kDa subunit" evidence="6">
    <location>
        <begin position="31"/>
        <end position="151"/>
    </location>
</feature>
<proteinExistence type="inferred from homology"/>
<organism evidence="7 8">
    <name type="scientific">Shiella aurantiaca</name>
    <dbReference type="NCBI Taxonomy" id="3058365"/>
    <lineage>
        <taxon>Bacteria</taxon>
        <taxon>Pseudomonadati</taxon>
        <taxon>Bacteroidota</taxon>
        <taxon>Cytophagia</taxon>
        <taxon>Cytophagales</taxon>
        <taxon>Shiellaceae</taxon>
        <taxon>Shiella</taxon>
    </lineage>
</organism>
<keyword evidence="3 4" id="KW-1278">Translocase</keyword>
<reference evidence="7" key="1">
    <citation type="submission" date="2023-06" db="EMBL/GenBank/DDBJ databases">
        <title>Cytophagales bacterium Strain LB-30, isolated from soil.</title>
        <authorList>
            <person name="Liu B."/>
        </authorList>
    </citation>
    <scope>NUCLEOTIDE SEQUENCE</scope>
    <source>
        <strain evidence="7">LB-30</strain>
    </source>
</reference>
<evidence type="ECO:0000256" key="3">
    <source>
        <dbReference type="HAMAP-Rule" id="MF_01357"/>
    </source>
</evidence>
<keyword evidence="2 3" id="KW-0813">Transport</keyword>
<evidence type="ECO:0000313" key="8">
    <source>
        <dbReference type="Proteomes" id="UP001168552"/>
    </source>
</evidence>
<dbReference type="PANTHER" id="PTHR10884">
    <property type="entry name" value="NADH DEHYDROGENASE UBIQUINONE IRON-SULFUR PROTEIN 3"/>
    <property type="match status" value="1"/>
</dbReference>
<dbReference type="EMBL" id="JAUHJS010000002">
    <property type="protein sequence ID" value="MDN4164774.1"/>
    <property type="molecule type" value="Genomic_DNA"/>
</dbReference>
<keyword evidence="3 5" id="KW-0874">Quinone</keyword>
<comment type="subunit">
    <text evidence="3">NDH-1 is composed of 14 different subunits. Subunits NuoB, C, D, E, F, and G constitute the peripheral sector of the complex.</text>
</comment>
<dbReference type="PANTHER" id="PTHR10884:SF14">
    <property type="entry name" value="NADH DEHYDROGENASE [UBIQUINONE] IRON-SULFUR PROTEIN 3, MITOCHONDRIAL"/>
    <property type="match status" value="1"/>
</dbReference>
<comment type="caution">
    <text evidence="7">The sequence shown here is derived from an EMBL/GenBank/DDBJ whole genome shotgun (WGS) entry which is preliminary data.</text>
</comment>
<comment type="catalytic activity">
    <reaction evidence="3 5">
        <text>a quinone + NADH + 5 H(+)(in) = a quinol + NAD(+) + 4 H(+)(out)</text>
        <dbReference type="Rhea" id="RHEA:57888"/>
        <dbReference type="ChEBI" id="CHEBI:15378"/>
        <dbReference type="ChEBI" id="CHEBI:24646"/>
        <dbReference type="ChEBI" id="CHEBI:57540"/>
        <dbReference type="ChEBI" id="CHEBI:57945"/>
        <dbReference type="ChEBI" id="CHEBI:132124"/>
    </reaction>
</comment>
<comment type="function">
    <text evidence="3">NDH-1 shuttles electrons from NADH, via FMN and iron-sulfur (Fe-S) centers, to quinones in the respiratory chain. The immediate electron acceptor for the enzyme in this species is believed to be a menaquinone. Couples the redox reaction to proton translocation (for every two electrons transferred, four hydrogen ions are translocated across the cytoplasmic membrane), and thus conserves the redox energy in a proton gradient.</text>
</comment>
<dbReference type="HAMAP" id="MF_01357">
    <property type="entry name" value="NDH1_NuoC"/>
    <property type="match status" value="1"/>
</dbReference>
<dbReference type="InterPro" id="IPR001268">
    <property type="entry name" value="NADH_UbQ_OxRdtase_30kDa_su"/>
</dbReference>
<evidence type="ECO:0000259" key="6">
    <source>
        <dbReference type="Pfam" id="PF00329"/>
    </source>
</evidence>
<dbReference type="NCBIfam" id="TIGR01961">
    <property type="entry name" value="NuoC_fam"/>
    <property type="match status" value="1"/>
</dbReference>
<dbReference type="InterPro" id="IPR010218">
    <property type="entry name" value="NADH_DH_suC"/>
</dbReference>
<evidence type="ECO:0000256" key="4">
    <source>
        <dbReference type="RuleBase" id="RU003456"/>
    </source>
</evidence>
<evidence type="ECO:0000256" key="5">
    <source>
        <dbReference type="RuleBase" id="RU003582"/>
    </source>
</evidence>
<dbReference type="PROSITE" id="PS00542">
    <property type="entry name" value="COMPLEX1_30K"/>
    <property type="match status" value="1"/>
</dbReference>
<dbReference type="Pfam" id="PF00329">
    <property type="entry name" value="Complex1_30kDa"/>
    <property type="match status" value="1"/>
</dbReference>
<keyword evidence="3 4" id="KW-0520">NAD</keyword>
<dbReference type="SUPFAM" id="SSF143243">
    <property type="entry name" value="Nqo5-like"/>
    <property type="match status" value="1"/>
</dbReference>
<dbReference type="InterPro" id="IPR037232">
    <property type="entry name" value="NADH_quin_OxRdtase_su_C/D-like"/>
</dbReference>
<dbReference type="EC" id="7.1.1.-" evidence="3"/>
<evidence type="ECO:0000256" key="2">
    <source>
        <dbReference type="ARBA" id="ARBA00022448"/>
    </source>
</evidence>
<dbReference type="Gene3D" id="3.30.460.80">
    <property type="entry name" value="NADH:ubiquinone oxidoreductase, 30kDa subunit"/>
    <property type="match status" value="1"/>
</dbReference>
<evidence type="ECO:0000313" key="7">
    <source>
        <dbReference type="EMBL" id="MDN4164774.1"/>
    </source>
</evidence>
<keyword evidence="3" id="KW-0472">Membrane</keyword>
<accession>A0ABT8F3C4</accession>
<comment type="similarity">
    <text evidence="1 3 4">Belongs to the complex I 30 kDa subunit family.</text>
</comment>
<gene>
    <name evidence="3" type="primary">nuoC</name>
    <name evidence="7" type="ORF">QWY31_04630</name>
</gene>
<name>A0ABT8F3C4_9BACT</name>
<dbReference type="Proteomes" id="UP001168552">
    <property type="component" value="Unassembled WGS sequence"/>
</dbReference>
<keyword evidence="3" id="KW-1003">Cell membrane</keyword>
<protein>
    <recommendedName>
        <fullName evidence="3">NADH-quinone oxidoreductase subunit C</fullName>
        <ecNumber evidence="3">7.1.1.-</ecNumber>
    </recommendedName>
    <alternativeName>
        <fullName evidence="3">NADH dehydrogenase I subunit C</fullName>
    </alternativeName>
    <alternativeName>
        <fullName evidence="3">NDH-1 subunit C</fullName>
    </alternativeName>
</protein>
<evidence type="ECO:0000256" key="1">
    <source>
        <dbReference type="ARBA" id="ARBA00007569"/>
    </source>
</evidence>